<proteinExistence type="predicted"/>
<protein>
    <submittedName>
        <fullName evidence="1">Uncharacterized protein</fullName>
    </submittedName>
</protein>
<gene>
    <name evidence="1" type="ORF">FHR94_001840</name>
</gene>
<reference evidence="1 2" key="1">
    <citation type="submission" date="2020-08" db="EMBL/GenBank/DDBJ databases">
        <title>Genomic Encyclopedia of Type Strains, Phase III (KMG-III): the genomes of soil and plant-associated and newly described type strains.</title>
        <authorList>
            <person name="Whitman W."/>
        </authorList>
    </citation>
    <scope>NUCLEOTIDE SEQUENCE [LARGE SCALE GENOMIC DNA]</scope>
    <source>
        <strain evidence="1 2">CECT 7282</strain>
    </source>
</reference>
<name>A0A839VD59_9GAMM</name>
<keyword evidence="2" id="KW-1185">Reference proteome</keyword>
<dbReference type="Proteomes" id="UP000547614">
    <property type="component" value="Unassembled WGS sequence"/>
</dbReference>
<evidence type="ECO:0000313" key="1">
    <source>
        <dbReference type="EMBL" id="MBB3190607.1"/>
    </source>
</evidence>
<sequence>MTHDKAVSSMKKSRIRDFPPEVVVETGKARPIATLGGTMTTIMGRGGIEQ</sequence>
<organism evidence="1 2">
    <name type="scientific">Halomonas cerina</name>
    <dbReference type="NCBI Taxonomy" id="447424"/>
    <lineage>
        <taxon>Bacteria</taxon>
        <taxon>Pseudomonadati</taxon>
        <taxon>Pseudomonadota</taxon>
        <taxon>Gammaproteobacteria</taxon>
        <taxon>Oceanospirillales</taxon>
        <taxon>Halomonadaceae</taxon>
        <taxon>Halomonas</taxon>
    </lineage>
</organism>
<dbReference type="RefSeq" id="WP_183325341.1">
    <property type="nucleotide sequence ID" value="NZ_JACHXP010000007.1"/>
</dbReference>
<dbReference type="AlphaFoldDB" id="A0A839VD59"/>
<dbReference type="EMBL" id="JACHXP010000007">
    <property type="protein sequence ID" value="MBB3190607.1"/>
    <property type="molecule type" value="Genomic_DNA"/>
</dbReference>
<evidence type="ECO:0000313" key="2">
    <source>
        <dbReference type="Proteomes" id="UP000547614"/>
    </source>
</evidence>
<comment type="caution">
    <text evidence="1">The sequence shown here is derived from an EMBL/GenBank/DDBJ whole genome shotgun (WGS) entry which is preliminary data.</text>
</comment>
<accession>A0A839VD59</accession>